<organism evidence="1 2">
    <name type="scientific">Hymenobacter fodinae</name>
    <dbReference type="NCBI Taxonomy" id="2510796"/>
    <lineage>
        <taxon>Bacteria</taxon>
        <taxon>Pseudomonadati</taxon>
        <taxon>Bacteroidota</taxon>
        <taxon>Cytophagia</taxon>
        <taxon>Cytophagales</taxon>
        <taxon>Hymenobacteraceae</taxon>
        <taxon>Hymenobacter</taxon>
    </lineage>
</organism>
<dbReference type="RefSeq" id="WP_135434150.1">
    <property type="nucleotide sequence ID" value="NZ_SRLA01000002.1"/>
</dbReference>
<dbReference type="AlphaFoldDB" id="A0A4Z0P9Z5"/>
<comment type="caution">
    <text evidence="1">The sequence shown here is derived from an EMBL/GenBank/DDBJ whole genome shotgun (WGS) entry which is preliminary data.</text>
</comment>
<accession>A0A4Z0P9Z5</accession>
<sequence length="74" mass="8486">MANFSPVPVTLADEVADLRREIAMREVVYWNQFTAGKLTREEAEKRIACSKATLARLMKLLDEQTPKQRSLFDS</sequence>
<evidence type="ECO:0000313" key="2">
    <source>
        <dbReference type="Proteomes" id="UP000298337"/>
    </source>
</evidence>
<keyword evidence="2" id="KW-1185">Reference proteome</keyword>
<dbReference type="Proteomes" id="UP000298337">
    <property type="component" value="Unassembled WGS sequence"/>
</dbReference>
<protein>
    <submittedName>
        <fullName evidence="1">Uncharacterized protein</fullName>
    </submittedName>
</protein>
<evidence type="ECO:0000313" key="1">
    <source>
        <dbReference type="EMBL" id="TGE08277.1"/>
    </source>
</evidence>
<proteinExistence type="predicted"/>
<dbReference type="EMBL" id="SRLA01000002">
    <property type="protein sequence ID" value="TGE08277.1"/>
    <property type="molecule type" value="Genomic_DNA"/>
</dbReference>
<gene>
    <name evidence="1" type="ORF">EU556_11185</name>
</gene>
<name>A0A4Z0P9Z5_9BACT</name>
<reference evidence="1 2" key="1">
    <citation type="submission" date="2019-04" db="EMBL/GenBank/DDBJ databases">
        <authorList>
            <person name="Feng G."/>
            <person name="Zhang J."/>
            <person name="Zhu H."/>
        </authorList>
    </citation>
    <scope>NUCLEOTIDE SEQUENCE [LARGE SCALE GENOMIC DNA]</scope>
    <source>
        <strain evidence="1 2">92R-1</strain>
    </source>
</reference>